<comment type="function">
    <text evidence="7">Involved in the regulation of gamete interactions during the double fertilization and to prevent multiple-pollen tube attraction; mediates the redistribution of the gamete fusogen HAP2/GCS1 to the cell surface after secretion upon sperm arrival.</text>
</comment>
<evidence type="ECO:0000256" key="2">
    <source>
        <dbReference type="ARBA" id="ARBA00004613"/>
    </source>
</evidence>
<comment type="subcellular location">
    <subcellularLocation>
        <location evidence="1">Cytoplasmic vesicle</location>
    </subcellularLocation>
    <subcellularLocation>
        <location evidence="2">Secreted</location>
    </subcellularLocation>
</comment>
<dbReference type="GO" id="GO:0031410">
    <property type="term" value="C:cytoplasmic vesicle"/>
    <property type="evidence" value="ECO:0007669"/>
    <property type="project" value="UniProtKB-SubCell"/>
</dbReference>
<dbReference type="Pfam" id="PF05617">
    <property type="entry name" value="Prolamin_like"/>
    <property type="match status" value="1"/>
</dbReference>
<feature type="domain" description="Prolamin-like" evidence="11">
    <location>
        <begin position="52"/>
        <end position="115"/>
    </location>
</feature>
<feature type="compositionally biased region" description="Basic residues" evidence="9">
    <location>
        <begin position="138"/>
        <end position="151"/>
    </location>
</feature>
<dbReference type="Proteomes" id="UP001428341">
    <property type="component" value="Unassembled WGS sequence"/>
</dbReference>
<feature type="region of interest" description="Disordered" evidence="9">
    <location>
        <begin position="135"/>
        <end position="158"/>
    </location>
</feature>
<dbReference type="InterPro" id="IPR008502">
    <property type="entry name" value="Prolamin-like"/>
</dbReference>
<dbReference type="GO" id="GO:0009567">
    <property type="term" value="P:double fertilization forming a zygote and endosperm"/>
    <property type="evidence" value="ECO:0007669"/>
    <property type="project" value="InterPro"/>
</dbReference>
<keyword evidence="13" id="KW-1185">Reference proteome</keyword>
<dbReference type="GO" id="GO:2000008">
    <property type="term" value="P:regulation of protein localization to cell surface"/>
    <property type="evidence" value="ECO:0007669"/>
    <property type="project" value="UniProtKB-ARBA"/>
</dbReference>
<evidence type="ECO:0000313" key="12">
    <source>
        <dbReference type="EMBL" id="KAK9180827.1"/>
    </source>
</evidence>
<gene>
    <name evidence="12" type="ORF">WN944_023962</name>
</gene>
<evidence type="ECO:0000259" key="11">
    <source>
        <dbReference type="Pfam" id="PF05617"/>
    </source>
</evidence>
<dbReference type="PANTHER" id="PTHR35293:SF10">
    <property type="entry name" value="EGG CELL-SECRETED PROTEIN 1.2-RELATED"/>
    <property type="match status" value="1"/>
</dbReference>
<dbReference type="GO" id="GO:0005576">
    <property type="term" value="C:extracellular region"/>
    <property type="evidence" value="ECO:0007669"/>
    <property type="project" value="UniProtKB-SubCell"/>
</dbReference>
<keyword evidence="6" id="KW-0968">Cytoplasmic vesicle</keyword>
<dbReference type="AlphaFoldDB" id="A0AAP0LML9"/>
<name>A0AAP0LML9_9ROSI</name>
<dbReference type="EMBL" id="JBCGBO010000024">
    <property type="protein sequence ID" value="KAK9180827.1"/>
    <property type="molecule type" value="Genomic_DNA"/>
</dbReference>
<evidence type="ECO:0000256" key="6">
    <source>
        <dbReference type="ARBA" id="ARBA00023329"/>
    </source>
</evidence>
<evidence type="ECO:0000256" key="10">
    <source>
        <dbReference type="SAM" id="SignalP"/>
    </source>
</evidence>
<keyword evidence="5" id="KW-0278">Fertilization</keyword>
<keyword evidence="4 10" id="KW-0732">Signal</keyword>
<reference evidence="12 13" key="1">
    <citation type="submission" date="2024-05" db="EMBL/GenBank/DDBJ databases">
        <title>Haplotype-resolved chromosome-level genome assembly of Huyou (Citrus changshanensis).</title>
        <authorList>
            <person name="Miao C."/>
            <person name="Chen W."/>
            <person name="Wu Y."/>
            <person name="Wang L."/>
            <person name="Zhao S."/>
            <person name="Grierson D."/>
            <person name="Xu C."/>
            <person name="Chen K."/>
        </authorList>
    </citation>
    <scope>NUCLEOTIDE SEQUENCE [LARGE SCALE GENOMIC DNA]</scope>
    <source>
        <strain evidence="12">01-14</strain>
        <tissue evidence="12">Leaf</tissue>
    </source>
</reference>
<dbReference type="PANTHER" id="PTHR35293">
    <property type="entry name" value="EGG CELL-SECRETED PROTEIN 1.5"/>
    <property type="match status" value="1"/>
</dbReference>
<dbReference type="InterPro" id="IPR044711">
    <property type="entry name" value="EC11-15"/>
</dbReference>
<organism evidence="12 13">
    <name type="scientific">Citrus x changshan-huyou</name>
    <dbReference type="NCBI Taxonomy" id="2935761"/>
    <lineage>
        <taxon>Eukaryota</taxon>
        <taxon>Viridiplantae</taxon>
        <taxon>Streptophyta</taxon>
        <taxon>Embryophyta</taxon>
        <taxon>Tracheophyta</taxon>
        <taxon>Spermatophyta</taxon>
        <taxon>Magnoliopsida</taxon>
        <taxon>eudicotyledons</taxon>
        <taxon>Gunneridae</taxon>
        <taxon>Pentapetalae</taxon>
        <taxon>rosids</taxon>
        <taxon>malvids</taxon>
        <taxon>Sapindales</taxon>
        <taxon>Rutaceae</taxon>
        <taxon>Aurantioideae</taxon>
        <taxon>Citrus</taxon>
    </lineage>
</organism>
<feature type="signal peptide" evidence="10">
    <location>
        <begin position="1"/>
        <end position="23"/>
    </location>
</feature>
<feature type="chain" id="PRO_5043044916" description="Prolamin-like domain-containing protein" evidence="10">
    <location>
        <begin position="24"/>
        <end position="290"/>
    </location>
</feature>
<evidence type="ECO:0000256" key="8">
    <source>
        <dbReference type="ARBA" id="ARBA00034484"/>
    </source>
</evidence>
<evidence type="ECO:0000256" key="7">
    <source>
        <dbReference type="ARBA" id="ARBA00034457"/>
    </source>
</evidence>
<comment type="caution">
    <text evidence="12">The sequence shown here is derived from an EMBL/GenBank/DDBJ whole genome shotgun (WGS) entry which is preliminary data.</text>
</comment>
<evidence type="ECO:0000256" key="9">
    <source>
        <dbReference type="SAM" id="MobiDB-lite"/>
    </source>
</evidence>
<keyword evidence="3" id="KW-0964">Secreted</keyword>
<proteinExistence type="inferred from homology"/>
<accession>A0AAP0LML9</accession>
<evidence type="ECO:0000313" key="13">
    <source>
        <dbReference type="Proteomes" id="UP001428341"/>
    </source>
</evidence>
<evidence type="ECO:0000256" key="4">
    <source>
        <dbReference type="ARBA" id="ARBA00022729"/>
    </source>
</evidence>
<protein>
    <recommendedName>
        <fullName evidence="11">Prolamin-like domain-containing protein</fullName>
    </recommendedName>
</protein>
<dbReference type="GO" id="GO:0080155">
    <property type="term" value="P:regulation of double fertilization forming a zygote and endosperm"/>
    <property type="evidence" value="ECO:0007669"/>
    <property type="project" value="UniProtKB-ARBA"/>
</dbReference>
<evidence type="ECO:0000256" key="3">
    <source>
        <dbReference type="ARBA" id="ARBA00022525"/>
    </source>
</evidence>
<sequence>MALKHVFFILALTCLIMANITNATSMNDGLNNNMKPSYDLTTRLEVSGGLTECWNALMELKSCSNEIVIFFFNSQAYIGLDCCRAIDIISRSYWLAMLTSLGFTAEEGNILRSYCNASSAPSPGGLTVIYHPQVSKSGGRRRKSGGRRRKSGGGPAIFRRSPTVVRRLSGGVVEQTNELLMKNHELCPTGSQAFPEANAIHVLIVDVIEEANPTSVKHGRDVGFIRGDQHLNWQDAFWGVWAPQEQNCVGVVRAQNRQYLARSGLGHDRWYQSGSVCPFERWWGKPQQGR</sequence>
<evidence type="ECO:0000256" key="1">
    <source>
        <dbReference type="ARBA" id="ARBA00004541"/>
    </source>
</evidence>
<comment type="similarity">
    <text evidence="8">Belongs to the plant egg cell-secreted peptide family.</text>
</comment>
<evidence type="ECO:0000256" key="5">
    <source>
        <dbReference type="ARBA" id="ARBA00023279"/>
    </source>
</evidence>